<comment type="caution">
    <text evidence="1">The sequence shown here is derived from an EMBL/GenBank/DDBJ whole genome shotgun (WGS) entry which is preliminary data.</text>
</comment>
<keyword evidence="2" id="KW-1185">Reference proteome</keyword>
<reference evidence="1" key="1">
    <citation type="submission" date="2016-11" db="EMBL/GenBank/DDBJ databases">
        <title>The genome of Nicotiana attenuata.</title>
        <authorList>
            <person name="Xu S."/>
            <person name="Brockmoeller T."/>
            <person name="Gaquerel E."/>
            <person name="Navarro A."/>
            <person name="Kuhl H."/>
            <person name="Gase K."/>
            <person name="Ling Z."/>
            <person name="Zhou W."/>
            <person name="Kreitzer C."/>
            <person name="Stanke M."/>
            <person name="Tang H."/>
            <person name="Lyons E."/>
            <person name="Pandey P."/>
            <person name="Pandey S.P."/>
            <person name="Timmermann B."/>
            <person name="Baldwin I.T."/>
        </authorList>
    </citation>
    <scope>NUCLEOTIDE SEQUENCE [LARGE SCALE GENOMIC DNA]</scope>
    <source>
        <strain evidence="1">UT</strain>
    </source>
</reference>
<proteinExistence type="predicted"/>
<protein>
    <submittedName>
        <fullName evidence="1">Uncharacterized protein</fullName>
    </submittedName>
</protein>
<evidence type="ECO:0000313" key="2">
    <source>
        <dbReference type="Proteomes" id="UP000187609"/>
    </source>
</evidence>
<dbReference type="Gramene" id="OIT32869">
    <property type="protein sequence ID" value="OIT32869"/>
    <property type="gene ID" value="A4A49_21264"/>
</dbReference>
<dbReference type="AlphaFoldDB" id="A0A314KVP9"/>
<name>A0A314KVP9_NICAT</name>
<dbReference type="Proteomes" id="UP000187609">
    <property type="component" value="Unassembled WGS sequence"/>
</dbReference>
<evidence type="ECO:0000313" key="1">
    <source>
        <dbReference type="EMBL" id="OIT32869.1"/>
    </source>
</evidence>
<sequence>MKTNKNPVRYENTLLHCIYRNPAKSEDEASRLLVSLFTMASHYSFSGISPNSFSYTFNHYILSFANDSCSSWNNFGKGISGDR</sequence>
<organism evidence="1 2">
    <name type="scientific">Nicotiana attenuata</name>
    <name type="common">Coyote tobacco</name>
    <dbReference type="NCBI Taxonomy" id="49451"/>
    <lineage>
        <taxon>Eukaryota</taxon>
        <taxon>Viridiplantae</taxon>
        <taxon>Streptophyta</taxon>
        <taxon>Embryophyta</taxon>
        <taxon>Tracheophyta</taxon>
        <taxon>Spermatophyta</taxon>
        <taxon>Magnoliopsida</taxon>
        <taxon>eudicotyledons</taxon>
        <taxon>Gunneridae</taxon>
        <taxon>Pentapetalae</taxon>
        <taxon>asterids</taxon>
        <taxon>lamiids</taxon>
        <taxon>Solanales</taxon>
        <taxon>Solanaceae</taxon>
        <taxon>Nicotianoideae</taxon>
        <taxon>Nicotianeae</taxon>
        <taxon>Nicotiana</taxon>
    </lineage>
</organism>
<accession>A0A314KVP9</accession>
<gene>
    <name evidence="1" type="ORF">A4A49_21264</name>
</gene>
<dbReference type="EMBL" id="MJEQ01000980">
    <property type="protein sequence ID" value="OIT32869.1"/>
    <property type="molecule type" value="Genomic_DNA"/>
</dbReference>